<dbReference type="PROSITE" id="PS51257">
    <property type="entry name" value="PROKAR_LIPOPROTEIN"/>
    <property type="match status" value="1"/>
</dbReference>
<reference evidence="2 3" key="1">
    <citation type="submission" date="2019-02" db="EMBL/GenBank/DDBJ databases">
        <title>Deep-cultivation of Planctomycetes and their phenomic and genomic characterization uncovers novel biology.</title>
        <authorList>
            <person name="Wiegand S."/>
            <person name="Jogler M."/>
            <person name="Boedeker C."/>
            <person name="Pinto D."/>
            <person name="Vollmers J."/>
            <person name="Rivas-Marin E."/>
            <person name="Kohn T."/>
            <person name="Peeters S.H."/>
            <person name="Heuer A."/>
            <person name="Rast P."/>
            <person name="Oberbeckmann S."/>
            <person name="Bunk B."/>
            <person name="Jeske O."/>
            <person name="Meyerdierks A."/>
            <person name="Storesund J.E."/>
            <person name="Kallscheuer N."/>
            <person name="Luecker S."/>
            <person name="Lage O.M."/>
            <person name="Pohl T."/>
            <person name="Merkel B.J."/>
            <person name="Hornburger P."/>
            <person name="Mueller R.-W."/>
            <person name="Bruemmer F."/>
            <person name="Labrenz M."/>
            <person name="Spormann A.M."/>
            <person name="Op den Camp H."/>
            <person name="Overmann J."/>
            <person name="Amann R."/>
            <person name="Jetten M.S.M."/>
            <person name="Mascher T."/>
            <person name="Medema M.H."/>
            <person name="Devos D.P."/>
            <person name="Kaster A.-K."/>
            <person name="Ovreas L."/>
            <person name="Rohde M."/>
            <person name="Galperin M.Y."/>
            <person name="Jogler C."/>
        </authorList>
    </citation>
    <scope>NUCLEOTIDE SEQUENCE [LARGE SCALE GENOMIC DNA]</scope>
    <source>
        <strain evidence="2 3">Pla133</strain>
    </source>
</reference>
<feature type="region of interest" description="Disordered" evidence="1">
    <location>
        <begin position="229"/>
        <end position="256"/>
    </location>
</feature>
<proteinExistence type="predicted"/>
<gene>
    <name evidence="2" type="ORF">Pla133_40890</name>
</gene>
<dbReference type="KEGG" id="pbap:Pla133_40890"/>
<name>A0A518BPR6_9BACT</name>
<accession>A0A518BPR6</accession>
<dbReference type="Proteomes" id="UP000316921">
    <property type="component" value="Chromosome"/>
</dbReference>
<evidence type="ECO:0000313" key="2">
    <source>
        <dbReference type="EMBL" id="QDU68974.1"/>
    </source>
</evidence>
<keyword evidence="3" id="KW-1185">Reference proteome</keyword>
<evidence type="ECO:0000313" key="3">
    <source>
        <dbReference type="Proteomes" id="UP000316921"/>
    </source>
</evidence>
<protein>
    <recommendedName>
        <fullName evidence="4">Lipoprotein</fullName>
    </recommendedName>
</protein>
<evidence type="ECO:0000256" key="1">
    <source>
        <dbReference type="SAM" id="MobiDB-lite"/>
    </source>
</evidence>
<evidence type="ECO:0008006" key="4">
    <source>
        <dbReference type="Google" id="ProtNLM"/>
    </source>
</evidence>
<sequence>MTVLLRSTRILISLTCATWIAGCATTKAGSAEEPQKETQVLVPAGDGTTQVVKVIHDGQTRPFEPGTRYITTLGLPANVRFTPPDWIVNPAIDGVLGSLGVAPENDLGTREQLNEARRDGRIELARMLEVRVQEVGRGDLEQYIEAARVVDEVTFDNSSAKSSLGVDRAITDLVLSGSRQRAMWFDPANGDCYVWLVMDGQVPQMADHSVENGVSIYVANRAIESEYRPDWPEAPTPAPVPQVQAPAPVPVKKSPTEKLEEVLKPIESIPVGTAGS</sequence>
<dbReference type="AlphaFoldDB" id="A0A518BPR6"/>
<dbReference type="EMBL" id="CP036287">
    <property type="protein sequence ID" value="QDU68974.1"/>
    <property type="molecule type" value="Genomic_DNA"/>
</dbReference>
<organism evidence="2 3">
    <name type="scientific">Engelhardtia mirabilis</name>
    <dbReference type="NCBI Taxonomy" id="2528011"/>
    <lineage>
        <taxon>Bacteria</taxon>
        <taxon>Pseudomonadati</taxon>
        <taxon>Planctomycetota</taxon>
        <taxon>Planctomycetia</taxon>
        <taxon>Planctomycetia incertae sedis</taxon>
        <taxon>Engelhardtia</taxon>
    </lineage>
</organism>
<dbReference type="RefSeq" id="WP_145068456.1">
    <property type="nucleotide sequence ID" value="NZ_CP036287.1"/>
</dbReference>